<dbReference type="PANTHER" id="PTHR13366">
    <property type="entry name" value="MALARIA ANTIGEN-RELATED"/>
    <property type="match status" value="1"/>
</dbReference>
<keyword evidence="3" id="KW-1185">Reference proteome</keyword>
<evidence type="ECO:0000313" key="3">
    <source>
        <dbReference type="Proteomes" id="UP001157974"/>
    </source>
</evidence>
<dbReference type="PANTHER" id="PTHR13366:SF0">
    <property type="entry name" value="HEAT REPEAT-CONTAINING PROTEIN 6"/>
    <property type="match status" value="1"/>
</dbReference>
<dbReference type="InterPro" id="IPR011989">
    <property type="entry name" value="ARM-like"/>
</dbReference>
<dbReference type="InterPro" id="IPR016024">
    <property type="entry name" value="ARM-type_fold"/>
</dbReference>
<organism evidence="2 3">
    <name type="scientific">Rhodosorus marinus</name>
    <dbReference type="NCBI Taxonomy" id="101924"/>
    <lineage>
        <taxon>Eukaryota</taxon>
        <taxon>Rhodophyta</taxon>
        <taxon>Stylonematophyceae</taxon>
        <taxon>Stylonematales</taxon>
        <taxon>Stylonemataceae</taxon>
        <taxon>Rhodosorus</taxon>
    </lineage>
</organism>
<dbReference type="AlphaFoldDB" id="A0AAV8UV08"/>
<dbReference type="Proteomes" id="UP001157974">
    <property type="component" value="Unassembled WGS sequence"/>
</dbReference>
<feature type="domain" description="DUF4042" evidence="1">
    <location>
        <begin position="252"/>
        <end position="426"/>
    </location>
</feature>
<reference evidence="2 3" key="1">
    <citation type="journal article" date="2023" name="Nat. Commun.">
        <title>Origin of minicircular mitochondrial genomes in red algae.</title>
        <authorList>
            <person name="Lee Y."/>
            <person name="Cho C.H."/>
            <person name="Lee Y.M."/>
            <person name="Park S.I."/>
            <person name="Yang J.H."/>
            <person name="West J.A."/>
            <person name="Bhattacharya D."/>
            <person name="Yoon H.S."/>
        </authorList>
    </citation>
    <scope>NUCLEOTIDE SEQUENCE [LARGE SCALE GENOMIC DNA]</scope>
    <source>
        <strain evidence="2 3">CCMP1338</strain>
        <tissue evidence="2">Whole cell</tissue>
    </source>
</reference>
<evidence type="ECO:0000313" key="2">
    <source>
        <dbReference type="EMBL" id="KAJ8904943.1"/>
    </source>
</evidence>
<dbReference type="SUPFAM" id="SSF48371">
    <property type="entry name" value="ARM repeat"/>
    <property type="match status" value="1"/>
</dbReference>
<name>A0AAV8UV08_9RHOD</name>
<dbReference type="EMBL" id="JAMWBK010000005">
    <property type="protein sequence ID" value="KAJ8904943.1"/>
    <property type="molecule type" value="Genomic_DNA"/>
</dbReference>
<comment type="caution">
    <text evidence="2">The sequence shown here is derived from an EMBL/GenBank/DDBJ whole genome shotgun (WGS) entry which is preliminary data.</text>
</comment>
<sequence length="930" mass="100645">MLRPRSNCLRELSHLNVILNEPLSGLPDDLVVKDFCRAAEERARSSQDTEVLLMDMARFAVEHPLENISPVFRIMLQIAGNLPRSSVFSTKATGALVSILLGFPRDQICAQILLALAKKQLLSIEDEMAIASCAKSLGKLALTSQDVLEQSRLLCDLKKLQKSQPFTAIVSLQQVVQKAIGINTKAAILALDEMAELIPSLNKTQEPSGFTRSISETLHEILLSLNTGSTSQKLSRRNGLDPAHLYEGEILAVLNVLTAFMKQLPDAAATAWALFLPCGYGDNESHDEQVLASLILTNSSPQIRGAALGALGKMISRSRKLFTQPLKSSTDSRGGGTQARTSFMSLSEKMTKNAEAACHVLTQSLKDETNPTVLAQVVRCASTLAISAPPPSISETMSLELMNELEGLCFSPSTDATVRAGALSSIATHYAHAAPSSGFLAERIRHPAGLLSSFSSLYYNPDPSVPRAEIVLGIESMCINYAVEIGEHWHFVSSLLADALDVNQTQALRLHAVRCIKNMAASRESFLTPGWWWEVISVQLRAAARDSFHSVRATSIAVLATIPNDSFQLLDASTAKEVSTTILSGASDKDLRVRAVAVSAIGDLVGFERFSGIRNSFNACYQVILSGARESQSDIRARSLTSLSSLVEAGHFTDSEYAQIANAVHDGLSCSSWTIRAAAMRAAAALIDKLFQEQERNELDLLVEVVSASAADQQQHVKVRWNACHALAPVIPHEADRAWEAALQGLSAALRDSGNCKVCIGACRSLARLPVPSRTRPCTAVDGFDAVCWRALLSAIRKLEGGEYAPGVVSSARYKESLSDELASLALTLSQRLMSSHSEPAVDEQIYSAEEFRSVLCYVLRALGIPEFTVELVHREDDVGIEARNLWRGSSPTARSALEGIVRLAASTRDLGSSALHTNLNLIVQSCFFQ</sequence>
<dbReference type="Gene3D" id="1.25.10.10">
    <property type="entry name" value="Leucine-rich Repeat Variant"/>
    <property type="match status" value="2"/>
</dbReference>
<proteinExistence type="predicted"/>
<accession>A0AAV8UV08</accession>
<dbReference type="Pfam" id="PF13251">
    <property type="entry name" value="DUF4042"/>
    <property type="match status" value="1"/>
</dbReference>
<evidence type="ECO:0000259" key="1">
    <source>
        <dbReference type="Pfam" id="PF13251"/>
    </source>
</evidence>
<dbReference type="InterPro" id="IPR052107">
    <property type="entry name" value="HEAT6"/>
</dbReference>
<gene>
    <name evidence="2" type="ORF">NDN08_001456</name>
</gene>
<dbReference type="InterPro" id="IPR025283">
    <property type="entry name" value="DUF4042"/>
</dbReference>
<protein>
    <recommendedName>
        <fullName evidence="1">DUF4042 domain-containing protein</fullName>
    </recommendedName>
</protein>